<dbReference type="InterPro" id="IPR010387">
    <property type="entry name" value="QueT"/>
</dbReference>
<proteinExistence type="predicted"/>
<keyword evidence="1" id="KW-1133">Transmembrane helix</keyword>
<name>A0A0U1QLJ6_9BACL</name>
<feature type="transmembrane region" description="Helical" evidence="1">
    <location>
        <begin position="6"/>
        <end position="29"/>
    </location>
</feature>
<dbReference type="AlphaFoldDB" id="A0A0U1QLJ6"/>
<dbReference type="EMBL" id="AFVQ02000180">
    <property type="protein sequence ID" value="KLI01669.1"/>
    <property type="molecule type" value="Genomic_DNA"/>
</dbReference>
<feature type="transmembrane region" description="Helical" evidence="1">
    <location>
        <begin position="129"/>
        <end position="152"/>
    </location>
</feature>
<dbReference type="Proteomes" id="UP000035553">
    <property type="component" value="Unassembled WGS sequence"/>
</dbReference>
<feature type="transmembrane region" description="Helical" evidence="1">
    <location>
        <begin position="102"/>
        <end position="123"/>
    </location>
</feature>
<protein>
    <submittedName>
        <fullName evidence="2">Membrane protein</fullName>
    </submittedName>
</protein>
<dbReference type="OrthoDB" id="1706970at2"/>
<sequence>MKTVKMLAINALLAAIYIVLTFFLQPISFSAVQFRISEMLNHMIVFNKKYFWGIICGVFLGNLFFSPMLPYDLIFGTGQSVLVLLTTMLVSKFITNIWARMLVNTGVFTLTMCFIAWELAIVLKVPFLWTWLTVAIGECVVMLIGMPIMYAINRRAKLDKLI</sequence>
<gene>
    <name evidence="2" type="ORF">SINU_12335</name>
</gene>
<comment type="caution">
    <text evidence="2">The sequence shown here is derived from an EMBL/GenBank/DDBJ whole genome shotgun (WGS) entry which is preliminary data.</text>
</comment>
<dbReference type="STRING" id="1069536.SINU_12335"/>
<keyword evidence="1" id="KW-0472">Membrane</keyword>
<dbReference type="PANTHER" id="PTHR40044:SF1">
    <property type="entry name" value="INTEGRAL MEMBRANE PROTEIN"/>
    <property type="match status" value="1"/>
</dbReference>
<organism evidence="2 3">
    <name type="scientific">Sporolactobacillus inulinus CASD</name>
    <dbReference type="NCBI Taxonomy" id="1069536"/>
    <lineage>
        <taxon>Bacteria</taxon>
        <taxon>Bacillati</taxon>
        <taxon>Bacillota</taxon>
        <taxon>Bacilli</taxon>
        <taxon>Bacillales</taxon>
        <taxon>Sporolactobacillaceae</taxon>
        <taxon>Sporolactobacillus</taxon>
    </lineage>
</organism>
<dbReference type="Pfam" id="PF06177">
    <property type="entry name" value="QueT"/>
    <property type="match status" value="1"/>
</dbReference>
<feature type="transmembrane region" description="Helical" evidence="1">
    <location>
        <begin position="73"/>
        <end position="90"/>
    </location>
</feature>
<keyword evidence="1" id="KW-0812">Transmembrane</keyword>
<evidence type="ECO:0000313" key="3">
    <source>
        <dbReference type="Proteomes" id="UP000035553"/>
    </source>
</evidence>
<dbReference type="RefSeq" id="WP_010024601.1">
    <property type="nucleotide sequence ID" value="NZ_AFVQ02000180.1"/>
</dbReference>
<dbReference type="PIRSF" id="PIRSF031501">
    <property type="entry name" value="QueT"/>
    <property type="match status" value="1"/>
</dbReference>
<accession>A0A0U1QLJ6</accession>
<evidence type="ECO:0000256" key="1">
    <source>
        <dbReference type="SAM" id="Phobius"/>
    </source>
</evidence>
<reference evidence="2 3" key="1">
    <citation type="journal article" date="2011" name="J. Bacteriol.">
        <title>Draft genome sequence of Sporolactobacillus inulinus strain CASD, an efficient D-lactic acid-producing bacterium with high-concentration lactate tolerance capability.</title>
        <authorList>
            <person name="Yu B."/>
            <person name="Su F."/>
            <person name="Wang L."/>
            <person name="Xu K."/>
            <person name="Zhao B."/>
            <person name="Xu P."/>
        </authorList>
    </citation>
    <scope>NUCLEOTIDE SEQUENCE [LARGE SCALE GENOMIC DNA]</scope>
    <source>
        <strain evidence="2 3">CASD</strain>
    </source>
</reference>
<keyword evidence="3" id="KW-1185">Reference proteome</keyword>
<feature type="transmembrane region" description="Helical" evidence="1">
    <location>
        <begin position="50"/>
        <end position="67"/>
    </location>
</feature>
<evidence type="ECO:0000313" key="2">
    <source>
        <dbReference type="EMBL" id="KLI01669.1"/>
    </source>
</evidence>
<dbReference type="PANTHER" id="PTHR40044">
    <property type="entry name" value="INTEGRAL MEMBRANE PROTEIN-RELATED"/>
    <property type="match status" value="1"/>
</dbReference>